<dbReference type="Proteomes" id="UP001281147">
    <property type="component" value="Unassembled WGS sequence"/>
</dbReference>
<evidence type="ECO:0000313" key="2">
    <source>
        <dbReference type="Proteomes" id="UP001281147"/>
    </source>
</evidence>
<dbReference type="EMBL" id="JAUTXU010000014">
    <property type="protein sequence ID" value="KAK3722223.1"/>
    <property type="molecule type" value="Genomic_DNA"/>
</dbReference>
<gene>
    <name evidence="1" type="ORF">LTR37_002656</name>
</gene>
<keyword evidence="2" id="KW-1185">Reference proteome</keyword>
<protein>
    <submittedName>
        <fullName evidence="1">Uncharacterized protein</fullName>
    </submittedName>
</protein>
<proteinExistence type="predicted"/>
<evidence type="ECO:0000313" key="1">
    <source>
        <dbReference type="EMBL" id="KAK3722223.1"/>
    </source>
</evidence>
<organism evidence="1 2">
    <name type="scientific">Vermiconidia calcicola</name>
    <dbReference type="NCBI Taxonomy" id="1690605"/>
    <lineage>
        <taxon>Eukaryota</taxon>
        <taxon>Fungi</taxon>
        <taxon>Dikarya</taxon>
        <taxon>Ascomycota</taxon>
        <taxon>Pezizomycotina</taxon>
        <taxon>Dothideomycetes</taxon>
        <taxon>Dothideomycetidae</taxon>
        <taxon>Mycosphaerellales</taxon>
        <taxon>Extremaceae</taxon>
        <taxon>Vermiconidia</taxon>
    </lineage>
</organism>
<sequence>MKFNVIKLLAFATSASAVSHQLVKNWCGHDKWVALTLNGTDVAPFILPGGQAYIANITGEGNTAIVANTAAIFTAAIPKLLLGTSTDGNILYWNLNNITGNPMDGTLFNVTSVGSSPDICQHANRYSNAVYACADQDFTLTLNLCSQAPQ</sequence>
<name>A0ACC3NSN5_9PEZI</name>
<comment type="caution">
    <text evidence="1">The sequence shown here is derived from an EMBL/GenBank/DDBJ whole genome shotgun (WGS) entry which is preliminary data.</text>
</comment>
<accession>A0ACC3NSN5</accession>
<reference evidence="1" key="1">
    <citation type="submission" date="2023-07" db="EMBL/GenBank/DDBJ databases">
        <title>Black Yeasts Isolated from many extreme environments.</title>
        <authorList>
            <person name="Coleine C."/>
            <person name="Stajich J.E."/>
            <person name="Selbmann L."/>
        </authorList>
    </citation>
    <scope>NUCLEOTIDE SEQUENCE</scope>
    <source>
        <strain evidence="1">CCFEE 5714</strain>
    </source>
</reference>